<organism evidence="2 3">
    <name type="scientific">Trichuris muris</name>
    <name type="common">Mouse whipworm</name>
    <dbReference type="NCBI Taxonomy" id="70415"/>
    <lineage>
        <taxon>Eukaryota</taxon>
        <taxon>Metazoa</taxon>
        <taxon>Ecdysozoa</taxon>
        <taxon>Nematoda</taxon>
        <taxon>Enoplea</taxon>
        <taxon>Dorylaimia</taxon>
        <taxon>Trichinellida</taxon>
        <taxon>Trichuridae</taxon>
        <taxon>Trichuris</taxon>
    </lineage>
</organism>
<evidence type="ECO:0000256" key="1">
    <source>
        <dbReference type="SAM" id="SignalP"/>
    </source>
</evidence>
<dbReference type="STRING" id="70415.A0A5S6QET0"/>
<proteinExistence type="predicted"/>
<dbReference type="AlphaFoldDB" id="A0A5S6QET0"/>
<sequence length="245" mass="27319">MNKWQWICFVYPVLHYATCGGPPSSQQNIVNVGSGFFHREDPHGRISWRVKSALARGNNPRKRMIRSPMSLSNVMHIGNGEDEITESEISVSGPRVAWNVNAKSDLRRSPTWYNYNYVVMPSREPMISHIMKYSADPIGYSKTFVSAMKQAVGLPTDDPLPNSFSVPSFGTTIQLEPGNDYHWSTELNVQQSHQGSKTYKLPIDGGVNVATAPAVYAYRYAVKPDDWTKLSPILPSSSQLANGLI</sequence>
<protein>
    <submittedName>
        <fullName evidence="3">Uncharacterized protein</fullName>
    </submittedName>
</protein>
<keyword evidence="1" id="KW-0732">Signal</keyword>
<feature type="signal peptide" evidence="1">
    <location>
        <begin position="1"/>
        <end position="20"/>
    </location>
</feature>
<evidence type="ECO:0000313" key="3">
    <source>
        <dbReference type="WBParaSite" id="TMUE_1000005886.1"/>
    </source>
</evidence>
<keyword evidence="2" id="KW-1185">Reference proteome</keyword>
<dbReference type="WBParaSite" id="TMUE_1000005886.1">
    <property type="protein sequence ID" value="TMUE_1000005886.1"/>
    <property type="gene ID" value="WBGene00291255"/>
</dbReference>
<dbReference type="Proteomes" id="UP000046395">
    <property type="component" value="Unassembled WGS sequence"/>
</dbReference>
<accession>A0A5S6QET0</accession>
<feature type="chain" id="PRO_5024324898" evidence="1">
    <location>
        <begin position="21"/>
        <end position="245"/>
    </location>
</feature>
<reference evidence="3" key="1">
    <citation type="submission" date="2019-12" db="UniProtKB">
        <authorList>
            <consortium name="WormBaseParasite"/>
        </authorList>
    </citation>
    <scope>IDENTIFICATION</scope>
</reference>
<name>A0A5S6QET0_TRIMR</name>
<evidence type="ECO:0000313" key="2">
    <source>
        <dbReference type="Proteomes" id="UP000046395"/>
    </source>
</evidence>